<dbReference type="AlphaFoldDB" id="A0A7W7SB55"/>
<dbReference type="EMBL" id="JACHJR010000001">
    <property type="protein sequence ID" value="MBB4946837.1"/>
    <property type="molecule type" value="Genomic_DNA"/>
</dbReference>
<comment type="caution">
    <text evidence="1">The sequence shown here is derived from an EMBL/GenBank/DDBJ whole genome shotgun (WGS) entry which is preliminary data.</text>
</comment>
<dbReference type="Proteomes" id="UP000573327">
    <property type="component" value="Unassembled WGS sequence"/>
</dbReference>
<proteinExistence type="predicted"/>
<organism evidence="1 2">
    <name type="scientific">Kitasatospora gansuensis</name>
    <dbReference type="NCBI Taxonomy" id="258050"/>
    <lineage>
        <taxon>Bacteria</taxon>
        <taxon>Bacillati</taxon>
        <taxon>Actinomycetota</taxon>
        <taxon>Actinomycetes</taxon>
        <taxon>Kitasatosporales</taxon>
        <taxon>Streptomycetaceae</taxon>
        <taxon>Kitasatospora</taxon>
    </lineage>
</organism>
<sequence>MGGTYEVVSQLASVGYDLIPRDAYAKPRITLEVTATQSRFTEHDLEAIGNGASGGAYLPPGEILGLSMQVAQGDVLAPVYYGEDAGWALRDLLSITRSTSHQLDHLIFNEDKIMVPIFGSPPSDWKPLRSALNSAQHAALIPPGWEMSTGHPQQGWIMVAFYVGGQIFVRVIQPGLSATGDGVSAWIRRVFKIDDRERG</sequence>
<evidence type="ECO:0000313" key="1">
    <source>
        <dbReference type="EMBL" id="MBB4946837.1"/>
    </source>
</evidence>
<dbReference type="RefSeq" id="WP_184914104.1">
    <property type="nucleotide sequence ID" value="NZ_JACHJR010000001.1"/>
</dbReference>
<gene>
    <name evidence="1" type="ORF">F4556_002372</name>
</gene>
<keyword evidence="2" id="KW-1185">Reference proteome</keyword>
<reference evidence="1 2" key="1">
    <citation type="submission" date="2020-08" db="EMBL/GenBank/DDBJ databases">
        <title>Sequencing the genomes of 1000 actinobacteria strains.</title>
        <authorList>
            <person name="Klenk H.-P."/>
        </authorList>
    </citation>
    <scope>NUCLEOTIDE SEQUENCE [LARGE SCALE GENOMIC DNA]</scope>
    <source>
        <strain evidence="1 2">DSM 44786</strain>
    </source>
</reference>
<protein>
    <submittedName>
        <fullName evidence="1">Uncharacterized protein</fullName>
    </submittedName>
</protein>
<name>A0A7W7SB55_9ACTN</name>
<accession>A0A7W7SB55</accession>
<evidence type="ECO:0000313" key="2">
    <source>
        <dbReference type="Proteomes" id="UP000573327"/>
    </source>
</evidence>